<organism evidence="2 3">
    <name type="scientific">Miscanthus lutarioriparius</name>
    <dbReference type="NCBI Taxonomy" id="422564"/>
    <lineage>
        <taxon>Eukaryota</taxon>
        <taxon>Viridiplantae</taxon>
        <taxon>Streptophyta</taxon>
        <taxon>Embryophyta</taxon>
        <taxon>Tracheophyta</taxon>
        <taxon>Spermatophyta</taxon>
        <taxon>Magnoliopsida</taxon>
        <taxon>Liliopsida</taxon>
        <taxon>Poales</taxon>
        <taxon>Poaceae</taxon>
        <taxon>PACMAD clade</taxon>
        <taxon>Panicoideae</taxon>
        <taxon>Andropogonodae</taxon>
        <taxon>Andropogoneae</taxon>
        <taxon>Saccharinae</taxon>
        <taxon>Miscanthus</taxon>
    </lineage>
</organism>
<feature type="region of interest" description="Disordered" evidence="1">
    <location>
        <begin position="55"/>
        <end position="75"/>
    </location>
</feature>
<name>A0A811N447_9POAL</name>
<dbReference type="AlphaFoldDB" id="A0A811N447"/>
<protein>
    <submittedName>
        <fullName evidence="2">Uncharacterized protein</fullName>
    </submittedName>
</protein>
<gene>
    <name evidence="2" type="ORF">NCGR_LOCUS10419</name>
</gene>
<evidence type="ECO:0000313" key="3">
    <source>
        <dbReference type="Proteomes" id="UP000604825"/>
    </source>
</evidence>
<dbReference type="EMBL" id="CAJGYO010000002">
    <property type="protein sequence ID" value="CAD6215143.1"/>
    <property type="molecule type" value="Genomic_DNA"/>
</dbReference>
<dbReference type="Proteomes" id="UP000604825">
    <property type="component" value="Unassembled WGS sequence"/>
</dbReference>
<comment type="caution">
    <text evidence="2">The sequence shown here is derived from an EMBL/GenBank/DDBJ whole genome shotgun (WGS) entry which is preliminary data.</text>
</comment>
<keyword evidence="3" id="KW-1185">Reference proteome</keyword>
<evidence type="ECO:0000256" key="1">
    <source>
        <dbReference type="SAM" id="MobiDB-lite"/>
    </source>
</evidence>
<proteinExistence type="predicted"/>
<reference evidence="2" key="1">
    <citation type="submission" date="2020-10" db="EMBL/GenBank/DDBJ databases">
        <authorList>
            <person name="Han B."/>
            <person name="Lu T."/>
            <person name="Zhao Q."/>
            <person name="Huang X."/>
            <person name="Zhao Y."/>
        </authorList>
    </citation>
    <scope>NUCLEOTIDE SEQUENCE</scope>
</reference>
<evidence type="ECO:0000313" key="2">
    <source>
        <dbReference type="EMBL" id="CAD6215143.1"/>
    </source>
</evidence>
<accession>A0A811N447</accession>
<sequence length="75" mass="8558">MSSRIYMLRSTIEEAKFIFRQTEQSSLDNEKGPSLRLYLGAAEVGCSVIQELFPSEDHGEEDVDSVSNPRVHRDR</sequence>